<keyword evidence="3" id="KW-1185">Reference proteome</keyword>
<protein>
    <submittedName>
        <fullName evidence="2">Coiled-coil domain containing 179</fullName>
    </submittedName>
</protein>
<dbReference type="Proteomes" id="UP000472268">
    <property type="component" value="Chromosome 11"/>
</dbReference>
<feature type="region of interest" description="Disordered" evidence="1">
    <location>
        <begin position="13"/>
        <end position="33"/>
    </location>
</feature>
<reference evidence="2 3" key="1">
    <citation type="submission" date="2019-05" db="EMBL/GenBank/DDBJ databases">
        <title>A Chromosome-scale Meerkat (S. suricatta) Genome Assembly.</title>
        <authorList>
            <person name="Dudchenko O."/>
            <person name="Lieberman Aiden E."/>
            <person name="Tung J."/>
            <person name="Barreiro L.B."/>
            <person name="Clutton-Brock T.H."/>
        </authorList>
    </citation>
    <scope>NUCLEOTIDE SEQUENCE [LARGE SCALE GENOMIC DNA]</scope>
</reference>
<dbReference type="AlphaFoldDB" id="A0A673U4H5"/>
<proteinExistence type="predicted"/>
<dbReference type="Ensembl" id="ENSSSUT00005021885.1">
    <property type="protein sequence ID" value="ENSSSUP00005019149.1"/>
    <property type="gene ID" value="ENSSSUG00005012368.1"/>
</dbReference>
<accession>A0A673U4H5</accession>
<evidence type="ECO:0000313" key="2">
    <source>
        <dbReference type="Ensembl" id="ENSSSUP00005019149.1"/>
    </source>
</evidence>
<name>A0A673U4H5_SURSU</name>
<feature type="region of interest" description="Disordered" evidence="1">
    <location>
        <begin position="45"/>
        <end position="67"/>
    </location>
</feature>
<evidence type="ECO:0000256" key="1">
    <source>
        <dbReference type="SAM" id="MobiDB-lite"/>
    </source>
</evidence>
<organism evidence="2 3">
    <name type="scientific">Suricata suricatta</name>
    <name type="common">Meerkat</name>
    <dbReference type="NCBI Taxonomy" id="37032"/>
    <lineage>
        <taxon>Eukaryota</taxon>
        <taxon>Metazoa</taxon>
        <taxon>Chordata</taxon>
        <taxon>Craniata</taxon>
        <taxon>Vertebrata</taxon>
        <taxon>Euteleostomi</taxon>
        <taxon>Mammalia</taxon>
        <taxon>Eutheria</taxon>
        <taxon>Laurasiatheria</taxon>
        <taxon>Carnivora</taxon>
        <taxon>Feliformia</taxon>
        <taxon>Herpestidae</taxon>
        <taxon>Suricata</taxon>
    </lineage>
</organism>
<sequence>MCLCCKGDEAIQVNPEGPRRQNPSEVTSRQTRERQILNLQNIRKKKRKLSKRFSTPAPVPEPGLLWS</sequence>
<dbReference type="OMA" id="EKRINYM"/>
<evidence type="ECO:0000313" key="3">
    <source>
        <dbReference type="Proteomes" id="UP000472268"/>
    </source>
</evidence>
<reference evidence="2" key="2">
    <citation type="submission" date="2025-08" db="UniProtKB">
        <authorList>
            <consortium name="Ensembl"/>
        </authorList>
    </citation>
    <scope>IDENTIFICATION</scope>
</reference>
<reference evidence="2" key="3">
    <citation type="submission" date="2025-09" db="UniProtKB">
        <authorList>
            <consortium name="Ensembl"/>
        </authorList>
    </citation>
    <scope>IDENTIFICATION</scope>
</reference>